<dbReference type="Pfam" id="PF02456">
    <property type="entry name" value="Adeno_IVa2"/>
    <property type="match status" value="1"/>
</dbReference>
<dbReference type="OrthoDB" id="10068277at2759"/>
<keyword evidence="1" id="KW-1048">Host nucleus</keyword>
<organism evidence="3 4">
    <name type="scientific">Holothuria leucospilota</name>
    <name type="common">Black long sea cucumber</name>
    <name type="synonym">Mertensiothuria leucospilota</name>
    <dbReference type="NCBI Taxonomy" id="206669"/>
    <lineage>
        <taxon>Eukaryota</taxon>
        <taxon>Metazoa</taxon>
        <taxon>Echinodermata</taxon>
        <taxon>Eleutherozoa</taxon>
        <taxon>Echinozoa</taxon>
        <taxon>Holothuroidea</taxon>
        <taxon>Aspidochirotacea</taxon>
        <taxon>Aspidochirotida</taxon>
        <taxon>Holothuriidae</taxon>
        <taxon>Holothuria</taxon>
    </lineage>
</organism>
<proteinExistence type="predicted"/>
<accession>A0A9Q0Y9W9</accession>
<dbReference type="GO" id="GO:0019073">
    <property type="term" value="P:viral DNA genome packaging"/>
    <property type="evidence" value="ECO:0007669"/>
    <property type="project" value="InterPro"/>
</dbReference>
<evidence type="ECO:0008006" key="5">
    <source>
        <dbReference type="Google" id="ProtNLM"/>
    </source>
</evidence>
<name>A0A9Q0Y9W9_HOLLE</name>
<feature type="compositionally biased region" description="Low complexity" evidence="2">
    <location>
        <begin position="134"/>
        <end position="145"/>
    </location>
</feature>
<feature type="region of interest" description="Disordered" evidence="2">
    <location>
        <begin position="116"/>
        <end position="145"/>
    </location>
</feature>
<feature type="compositionally biased region" description="Basic and acidic residues" evidence="2">
    <location>
        <begin position="124"/>
        <end position="133"/>
    </location>
</feature>
<protein>
    <recommendedName>
        <fullName evidence="5">AAA+ ATPase domain-containing protein</fullName>
    </recommendedName>
</protein>
<dbReference type="AlphaFoldDB" id="A0A9Q0Y9W9"/>
<evidence type="ECO:0000313" key="3">
    <source>
        <dbReference type="EMBL" id="KAJ8018847.1"/>
    </source>
</evidence>
<dbReference type="InterPro" id="IPR027417">
    <property type="entry name" value="P-loop_NTPase"/>
</dbReference>
<dbReference type="Proteomes" id="UP001152320">
    <property type="component" value="Unassembled WGS sequence"/>
</dbReference>
<dbReference type="SUPFAM" id="SSF52540">
    <property type="entry name" value="P-loop containing nucleoside triphosphate hydrolases"/>
    <property type="match status" value="1"/>
</dbReference>
<evidence type="ECO:0000256" key="1">
    <source>
        <dbReference type="ARBA" id="ARBA00022562"/>
    </source>
</evidence>
<gene>
    <name evidence="3" type="ORF">HOLleu_42945</name>
</gene>
<sequence length="290" mass="32755">MNPKLAHPFTCVIAGPTGCGKTQFVKKLLTQDVIEEAPERIVYCYGEYQPAFVEMSAALPQIRFVEGLPTNLDECLDPSYKTLIILDDIMTSHVQLYNDTLQRYLNEDKKMTGQPIGLNISTSLDHKGDKSRDNNNTTTTPTTNSNEEEALKADQILTNFPKSLKNKAKLLLNRITDHRQSGKSPIIDWNGNGELLYKGDAVKGSNLTDLILDVMHTRKDFNPIGWQKFIRGLSELNFPEAHVGNLARRETGYGITWRHIQVITHSPRDVRSKTGAIAKSKRRKITWESF</sequence>
<evidence type="ECO:0000256" key="2">
    <source>
        <dbReference type="SAM" id="MobiDB-lite"/>
    </source>
</evidence>
<dbReference type="InterPro" id="IPR003389">
    <property type="entry name" value="Adeno_IVa2"/>
</dbReference>
<evidence type="ECO:0000313" key="4">
    <source>
        <dbReference type="Proteomes" id="UP001152320"/>
    </source>
</evidence>
<comment type="caution">
    <text evidence="3">The sequence shown here is derived from an EMBL/GenBank/DDBJ whole genome shotgun (WGS) entry which is preliminary data.</text>
</comment>
<dbReference type="EMBL" id="JAIZAY010000168">
    <property type="protein sequence ID" value="KAJ8018847.1"/>
    <property type="molecule type" value="Genomic_DNA"/>
</dbReference>
<keyword evidence="4" id="KW-1185">Reference proteome</keyword>
<reference evidence="3" key="1">
    <citation type="submission" date="2021-10" db="EMBL/GenBank/DDBJ databases">
        <title>Tropical sea cucumber genome reveals ecological adaptation and Cuvierian tubules defense mechanism.</title>
        <authorList>
            <person name="Chen T."/>
        </authorList>
    </citation>
    <scope>NUCLEOTIDE SEQUENCE</scope>
    <source>
        <strain evidence="3">Nanhai2018</strain>
        <tissue evidence="3">Muscle</tissue>
    </source>
</reference>